<keyword evidence="1" id="KW-0732">Signal</keyword>
<feature type="chain" id="PRO_5046232838" evidence="1">
    <location>
        <begin position="24"/>
        <end position="87"/>
    </location>
</feature>
<dbReference type="Proteomes" id="UP001148313">
    <property type="component" value="Unassembled WGS sequence"/>
</dbReference>
<proteinExistence type="predicted"/>
<organism evidence="2 3">
    <name type="scientific">Hoeflea poritis</name>
    <dbReference type="NCBI Taxonomy" id="2993659"/>
    <lineage>
        <taxon>Bacteria</taxon>
        <taxon>Pseudomonadati</taxon>
        <taxon>Pseudomonadota</taxon>
        <taxon>Alphaproteobacteria</taxon>
        <taxon>Hyphomicrobiales</taxon>
        <taxon>Rhizobiaceae</taxon>
        <taxon>Hoeflea</taxon>
    </lineage>
</organism>
<feature type="signal peptide" evidence="1">
    <location>
        <begin position="1"/>
        <end position="23"/>
    </location>
</feature>
<comment type="caution">
    <text evidence="2">The sequence shown here is derived from an EMBL/GenBank/DDBJ whole genome shotgun (WGS) entry which is preliminary data.</text>
</comment>
<accession>A0ABT4VIH1</accession>
<evidence type="ECO:0000313" key="2">
    <source>
        <dbReference type="EMBL" id="MDA4844512.1"/>
    </source>
</evidence>
<gene>
    <name evidence="2" type="ORF">OOZ53_04085</name>
</gene>
<name>A0ABT4VIH1_9HYPH</name>
<reference evidence="2" key="1">
    <citation type="submission" date="2022-11" db="EMBL/GenBank/DDBJ databases">
        <title>Hoeflea poritis sp. nov., isolated from scleractinian coral Porites lutea.</title>
        <authorList>
            <person name="Zhang G."/>
            <person name="Wei Q."/>
            <person name="Cai L."/>
        </authorList>
    </citation>
    <scope>NUCLEOTIDE SEQUENCE</scope>
    <source>
        <strain evidence="2">E7-10</strain>
    </source>
</reference>
<evidence type="ECO:0000256" key="1">
    <source>
        <dbReference type="SAM" id="SignalP"/>
    </source>
</evidence>
<protein>
    <submittedName>
        <fullName evidence="2">Uncharacterized protein</fullName>
    </submittedName>
</protein>
<evidence type="ECO:0000313" key="3">
    <source>
        <dbReference type="Proteomes" id="UP001148313"/>
    </source>
</evidence>
<dbReference type="EMBL" id="JAPJZH010000002">
    <property type="protein sequence ID" value="MDA4844512.1"/>
    <property type="molecule type" value="Genomic_DNA"/>
</dbReference>
<sequence>MKRIFSALTIAALSLAFVGPIMATPAEAASWKCTAKKLKNASYRGGRTAMIHLSPYKSGGRYPVTKVSDKKVVGKTKDGTPFTCTLQ</sequence>
<keyword evidence="3" id="KW-1185">Reference proteome</keyword>